<dbReference type="InterPro" id="IPR001610">
    <property type="entry name" value="PAC"/>
</dbReference>
<accession>A0A9X3Z1Y0</accession>
<dbReference type="Pfam" id="PF02518">
    <property type="entry name" value="HATPase_c"/>
    <property type="match status" value="1"/>
</dbReference>
<evidence type="ECO:0000256" key="9">
    <source>
        <dbReference type="SAM" id="Phobius"/>
    </source>
</evidence>
<keyword evidence="14" id="KW-1185">Reference proteome</keyword>
<feature type="transmembrane region" description="Helical" evidence="9">
    <location>
        <begin position="36"/>
        <end position="58"/>
    </location>
</feature>
<feature type="domain" description="PAS" evidence="11">
    <location>
        <begin position="197"/>
        <end position="266"/>
    </location>
</feature>
<dbReference type="InterPro" id="IPR036097">
    <property type="entry name" value="HisK_dim/P_sf"/>
</dbReference>
<protein>
    <recommendedName>
        <fullName evidence="2">histidine kinase</fullName>
        <ecNumber evidence="2">2.7.13.3</ecNumber>
    </recommendedName>
</protein>
<dbReference type="SMART" id="SM00387">
    <property type="entry name" value="HATPase_c"/>
    <property type="match status" value="1"/>
</dbReference>
<evidence type="ECO:0000256" key="6">
    <source>
        <dbReference type="ARBA" id="ARBA00022777"/>
    </source>
</evidence>
<reference evidence="13" key="1">
    <citation type="submission" date="2022-12" db="EMBL/GenBank/DDBJ databases">
        <title>Draft genome sequence of the thermophilic strain Brevibacillus thermoruber HT42, isolated from Los Humeros, Puebla, Mexico, with biotechnological potential.</title>
        <authorList>
            <person name="Lara Sanchez J."/>
            <person name="Solis Palacios R."/>
            <person name="Bustos Baena A.S."/>
            <person name="Ruz Baez A.E."/>
            <person name="Espinosa Luna G."/>
            <person name="Oliart Ros R.M."/>
        </authorList>
    </citation>
    <scope>NUCLEOTIDE SEQUENCE</scope>
    <source>
        <strain evidence="13">HT42</strain>
    </source>
</reference>
<dbReference type="PROSITE" id="PS50109">
    <property type="entry name" value="HIS_KIN"/>
    <property type="match status" value="1"/>
</dbReference>
<keyword evidence="7" id="KW-0067">ATP-binding</keyword>
<dbReference type="CDD" id="cd00130">
    <property type="entry name" value="PAS"/>
    <property type="match status" value="2"/>
</dbReference>
<keyword evidence="9" id="KW-1133">Transmembrane helix</keyword>
<evidence type="ECO:0000256" key="7">
    <source>
        <dbReference type="ARBA" id="ARBA00022840"/>
    </source>
</evidence>
<dbReference type="InterPro" id="IPR000700">
    <property type="entry name" value="PAS-assoc_C"/>
</dbReference>
<dbReference type="InterPro" id="IPR013655">
    <property type="entry name" value="PAS_fold_3"/>
</dbReference>
<dbReference type="PANTHER" id="PTHR43065:SF34">
    <property type="entry name" value="SPORULATION KINASE A"/>
    <property type="match status" value="1"/>
</dbReference>
<evidence type="ECO:0000256" key="3">
    <source>
        <dbReference type="ARBA" id="ARBA00022553"/>
    </source>
</evidence>
<dbReference type="CDD" id="cd00075">
    <property type="entry name" value="HATPase"/>
    <property type="match status" value="1"/>
</dbReference>
<dbReference type="Proteomes" id="UP001151071">
    <property type="component" value="Unassembled WGS sequence"/>
</dbReference>
<dbReference type="InterPro" id="IPR005467">
    <property type="entry name" value="His_kinase_dom"/>
</dbReference>
<dbReference type="Pfam" id="PF08447">
    <property type="entry name" value="PAS_3"/>
    <property type="match status" value="1"/>
</dbReference>
<evidence type="ECO:0000256" key="1">
    <source>
        <dbReference type="ARBA" id="ARBA00000085"/>
    </source>
</evidence>
<dbReference type="Pfam" id="PF00512">
    <property type="entry name" value="HisKA"/>
    <property type="match status" value="1"/>
</dbReference>
<dbReference type="SMART" id="SM00091">
    <property type="entry name" value="PAS"/>
    <property type="match status" value="3"/>
</dbReference>
<feature type="domain" description="Histidine kinase" evidence="10">
    <location>
        <begin position="461"/>
        <end position="665"/>
    </location>
</feature>
<dbReference type="InterPro" id="IPR036890">
    <property type="entry name" value="HATPase_C_sf"/>
</dbReference>
<sequence length="666" mass="74803">MKQTGTLALFPSFLAVVALAVLTASNWPVLSSLLNGRLLFGVLAALALAAFLFVLYLLRRVRQLEQEARYRERSFRTYLDAIPDLLFIKSKTGELLYVNQAASEFFVGERLAAPNLVAGTDRYRQSLCGCRETDELVFQTGEPLRRVEVFVQPDGSARYVDMLKVPVVDALTQYAALLVLGRDITDQKRAELDGLATKELLESFLQQTPDAISLIDVNGRVKRVNQASEIIFGYSEEELIDRPLPVIPPHLQEEADYYHQQVLNGKRIIGLETIRFHKSGRPLHVSLSMAPIYDVEGKVIGIAGSARDITERKRVEHRLRVSEAKYRLIAENMTDMICVYEENGAVTYMSPSHESILGYPLDQYKRVYDCLKLIHPDDRESVRQAIADIRQTREMAAVEFRFLHSGGHWVHLESRCKPIVNETGRVISFMIVTRDITEKKRAEELLRQSDMLSAIGQLAAGIAHEIRNPLTALRGFIQLMQSSAEDKRYCGIMLSELDRINLIVSELLLLAKPQAVKYQQREVGSILKNVLSLLDSQAILNNIQIHTRIAEKLPPITCEENQMKQVFINLCKNAIEAMPNGGHLRVEAEALDKGEVRIRIKDTGCGIDPERIPRLGEPFYTTKEKGTGLGLMVSRRIIEEHGGRIAITSEPEQGTTVDVILPALAG</sequence>
<dbReference type="InterPro" id="IPR004358">
    <property type="entry name" value="Sig_transdc_His_kin-like_C"/>
</dbReference>
<dbReference type="GO" id="GO:0000155">
    <property type="term" value="F:phosphorelay sensor kinase activity"/>
    <property type="evidence" value="ECO:0007669"/>
    <property type="project" value="InterPro"/>
</dbReference>
<feature type="domain" description="PAS" evidence="11">
    <location>
        <begin position="322"/>
        <end position="393"/>
    </location>
</feature>
<dbReference type="Pfam" id="PF08448">
    <property type="entry name" value="PAS_4"/>
    <property type="match status" value="2"/>
</dbReference>
<evidence type="ECO:0000256" key="2">
    <source>
        <dbReference type="ARBA" id="ARBA00012438"/>
    </source>
</evidence>
<keyword evidence="5" id="KW-0547">Nucleotide-binding</keyword>
<dbReference type="SUPFAM" id="SSF55874">
    <property type="entry name" value="ATPase domain of HSP90 chaperone/DNA topoisomerase II/histidine kinase"/>
    <property type="match status" value="1"/>
</dbReference>
<gene>
    <name evidence="13" type="ORF">O3V59_01505</name>
</gene>
<dbReference type="CDD" id="cd00082">
    <property type="entry name" value="HisKA"/>
    <property type="match status" value="1"/>
</dbReference>
<keyword evidence="6" id="KW-0418">Kinase</keyword>
<evidence type="ECO:0000256" key="4">
    <source>
        <dbReference type="ARBA" id="ARBA00022679"/>
    </source>
</evidence>
<dbReference type="GO" id="GO:0005524">
    <property type="term" value="F:ATP binding"/>
    <property type="evidence" value="ECO:0007669"/>
    <property type="project" value="UniProtKB-KW"/>
</dbReference>
<dbReference type="RefSeq" id="WP_271139313.1">
    <property type="nucleotide sequence ID" value="NZ_JAPYYP010000001.1"/>
</dbReference>
<dbReference type="Gene3D" id="3.30.565.10">
    <property type="entry name" value="Histidine kinase-like ATPase, C-terminal domain"/>
    <property type="match status" value="1"/>
</dbReference>
<dbReference type="SUPFAM" id="SSF47384">
    <property type="entry name" value="Homodimeric domain of signal transducing histidine kinase"/>
    <property type="match status" value="1"/>
</dbReference>
<dbReference type="InterPro" id="IPR035965">
    <property type="entry name" value="PAS-like_dom_sf"/>
</dbReference>
<keyword evidence="4" id="KW-0808">Transferase</keyword>
<dbReference type="InterPro" id="IPR003594">
    <property type="entry name" value="HATPase_dom"/>
</dbReference>
<keyword evidence="3" id="KW-0597">Phosphoprotein</keyword>
<keyword evidence="8" id="KW-0902">Two-component regulatory system</keyword>
<dbReference type="AlphaFoldDB" id="A0A9X3Z1Y0"/>
<dbReference type="NCBIfam" id="TIGR00229">
    <property type="entry name" value="sensory_box"/>
    <property type="match status" value="2"/>
</dbReference>
<dbReference type="PRINTS" id="PR00344">
    <property type="entry name" value="BCTRLSENSOR"/>
</dbReference>
<dbReference type="SMART" id="SM00086">
    <property type="entry name" value="PAC"/>
    <property type="match status" value="3"/>
</dbReference>
<dbReference type="PROSITE" id="PS50113">
    <property type="entry name" value="PAC"/>
    <property type="match status" value="3"/>
</dbReference>
<dbReference type="EC" id="2.7.13.3" evidence="2"/>
<feature type="domain" description="PAC" evidence="12">
    <location>
        <begin position="140"/>
        <end position="196"/>
    </location>
</feature>
<dbReference type="SUPFAM" id="SSF55785">
    <property type="entry name" value="PYP-like sensor domain (PAS domain)"/>
    <property type="match status" value="3"/>
</dbReference>
<name>A0A9X3Z1Y0_9BACL</name>
<dbReference type="InterPro" id="IPR003661">
    <property type="entry name" value="HisK_dim/P_dom"/>
</dbReference>
<organism evidence="13 14">
    <name type="scientific">Brevibacillus thermoruber</name>
    <dbReference type="NCBI Taxonomy" id="33942"/>
    <lineage>
        <taxon>Bacteria</taxon>
        <taxon>Bacillati</taxon>
        <taxon>Bacillota</taxon>
        <taxon>Bacilli</taxon>
        <taxon>Bacillales</taxon>
        <taxon>Paenibacillaceae</taxon>
        <taxon>Brevibacillus</taxon>
    </lineage>
</organism>
<proteinExistence type="predicted"/>
<evidence type="ECO:0000313" key="13">
    <source>
        <dbReference type="EMBL" id="MDA5107029.1"/>
    </source>
</evidence>
<dbReference type="SMART" id="SM00388">
    <property type="entry name" value="HisKA"/>
    <property type="match status" value="1"/>
</dbReference>
<dbReference type="Gene3D" id="3.30.450.20">
    <property type="entry name" value="PAS domain"/>
    <property type="match status" value="3"/>
</dbReference>
<keyword evidence="9" id="KW-0812">Transmembrane</keyword>
<evidence type="ECO:0000259" key="11">
    <source>
        <dbReference type="PROSITE" id="PS50112"/>
    </source>
</evidence>
<evidence type="ECO:0000313" key="14">
    <source>
        <dbReference type="Proteomes" id="UP001151071"/>
    </source>
</evidence>
<dbReference type="PANTHER" id="PTHR43065">
    <property type="entry name" value="SENSOR HISTIDINE KINASE"/>
    <property type="match status" value="1"/>
</dbReference>
<dbReference type="Gene3D" id="1.10.287.130">
    <property type="match status" value="1"/>
</dbReference>
<feature type="domain" description="PAC" evidence="12">
    <location>
        <begin position="396"/>
        <end position="448"/>
    </location>
</feature>
<dbReference type="EMBL" id="JAPYYP010000001">
    <property type="protein sequence ID" value="MDA5107029.1"/>
    <property type="molecule type" value="Genomic_DNA"/>
</dbReference>
<feature type="domain" description="PAS" evidence="11">
    <location>
        <begin position="71"/>
        <end position="106"/>
    </location>
</feature>
<dbReference type="InterPro" id="IPR000014">
    <property type="entry name" value="PAS"/>
</dbReference>
<dbReference type="PROSITE" id="PS50112">
    <property type="entry name" value="PAS"/>
    <property type="match status" value="3"/>
</dbReference>
<evidence type="ECO:0000259" key="10">
    <source>
        <dbReference type="PROSITE" id="PS50109"/>
    </source>
</evidence>
<comment type="catalytic activity">
    <reaction evidence="1">
        <text>ATP + protein L-histidine = ADP + protein N-phospho-L-histidine.</text>
        <dbReference type="EC" id="2.7.13.3"/>
    </reaction>
</comment>
<keyword evidence="9" id="KW-0472">Membrane</keyword>
<evidence type="ECO:0000256" key="8">
    <source>
        <dbReference type="ARBA" id="ARBA00023012"/>
    </source>
</evidence>
<evidence type="ECO:0000259" key="12">
    <source>
        <dbReference type="PROSITE" id="PS50113"/>
    </source>
</evidence>
<feature type="domain" description="PAC" evidence="12">
    <location>
        <begin position="267"/>
        <end position="321"/>
    </location>
</feature>
<comment type="caution">
    <text evidence="13">The sequence shown here is derived from an EMBL/GenBank/DDBJ whole genome shotgun (WGS) entry which is preliminary data.</text>
</comment>
<evidence type="ECO:0000256" key="5">
    <source>
        <dbReference type="ARBA" id="ARBA00022741"/>
    </source>
</evidence>
<dbReference type="InterPro" id="IPR013656">
    <property type="entry name" value="PAS_4"/>
</dbReference>